<dbReference type="KEGG" id="vck:PG915_06300"/>
<dbReference type="PANTHER" id="PTHR34501:SF2">
    <property type="entry name" value="OUTER MEMBRANE PORIN F-RELATED"/>
    <property type="match status" value="1"/>
</dbReference>
<feature type="domain" description="Porin" evidence="5">
    <location>
        <begin position="7"/>
        <end position="310"/>
    </location>
</feature>
<dbReference type="PANTHER" id="PTHR34501">
    <property type="entry name" value="PROTEIN YDDL-RELATED"/>
    <property type="match status" value="1"/>
</dbReference>
<feature type="signal peptide" evidence="4">
    <location>
        <begin position="1"/>
        <end position="19"/>
    </location>
</feature>
<dbReference type="InterPro" id="IPR050298">
    <property type="entry name" value="Gram-neg_bact_OMP"/>
</dbReference>
<feature type="chain" id="PRO_5043425864" evidence="4">
    <location>
        <begin position="20"/>
        <end position="323"/>
    </location>
</feature>
<sequence length="323" mass="34277">MKKTLVALSVLAAAGSAQAIELYNQDKVTVNMTGDVEIVYVKGTTDGDEFQQEIQDADFGFDTRYAVNDDVQVGAFWEFSGADTNADASVGDVYMGLYSQSVGSIKFGKTATALDDAGIGSDYQFGVSSFFSNGTPFAGHEVVKYELDKGNFYGTVAYMQDKQGYNGLGKNGNFFDAKLGARVADFDFTGFVGQAEFKEAGLTDADGVAIDGLKETIWALEARYAGVENLNLELGYYSLGADPKDADSQTDGSIAAAADYTLNSWKFATGVSQTNPDEGDKVVNWFLNAGYALAPSTTAYAEVGGNNGDDSQTGFAVGLKAEF</sequence>
<dbReference type="AlphaFoldDB" id="A0AAU8BKF0"/>
<comment type="subcellular location">
    <subcellularLocation>
        <location evidence="1">Cell outer membrane</location>
        <topology evidence="1">Multi-pass membrane protein</topology>
    </subcellularLocation>
</comment>
<evidence type="ECO:0000313" key="6">
    <source>
        <dbReference type="EMBL" id="XCD17135.1"/>
    </source>
</evidence>
<evidence type="ECO:0000259" key="5">
    <source>
        <dbReference type="Pfam" id="PF13609"/>
    </source>
</evidence>
<proteinExistence type="predicted"/>
<dbReference type="GO" id="GO:0015288">
    <property type="term" value="F:porin activity"/>
    <property type="evidence" value="ECO:0007669"/>
    <property type="project" value="InterPro"/>
</dbReference>
<dbReference type="Pfam" id="PF13609">
    <property type="entry name" value="Porin_4"/>
    <property type="match status" value="1"/>
</dbReference>
<dbReference type="InterPro" id="IPR023614">
    <property type="entry name" value="Porin_dom_sf"/>
</dbReference>
<dbReference type="EMBL" id="CP115920">
    <property type="protein sequence ID" value="XCD17135.1"/>
    <property type="molecule type" value="Genomic_DNA"/>
</dbReference>
<evidence type="ECO:0000256" key="4">
    <source>
        <dbReference type="SAM" id="SignalP"/>
    </source>
</evidence>
<gene>
    <name evidence="6" type="ORF">PG915_06300</name>
</gene>
<organism evidence="6">
    <name type="scientific">Vibrio chaetopteri</name>
    <dbReference type="NCBI Taxonomy" id="3016528"/>
    <lineage>
        <taxon>Bacteria</taxon>
        <taxon>Pseudomonadati</taxon>
        <taxon>Pseudomonadota</taxon>
        <taxon>Gammaproteobacteria</taxon>
        <taxon>Vibrionales</taxon>
        <taxon>Vibrionaceae</taxon>
        <taxon>Vibrio</taxon>
    </lineage>
</organism>
<protein>
    <submittedName>
        <fullName evidence="6">Porin</fullName>
    </submittedName>
</protein>
<accession>A0AAU8BKF0</accession>
<name>A0AAU8BKF0_9VIBR</name>
<dbReference type="Gene3D" id="2.40.160.10">
    <property type="entry name" value="Porin"/>
    <property type="match status" value="1"/>
</dbReference>
<keyword evidence="3" id="KW-0472">Membrane</keyword>
<dbReference type="InterPro" id="IPR033900">
    <property type="entry name" value="Gram_neg_porin_domain"/>
</dbReference>
<dbReference type="GO" id="GO:0009279">
    <property type="term" value="C:cell outer membrane"/>
    <property type="evidence" value="ECO:0007669"/>
    <property type="project" value="UniProtKB-SubCell"/>
</dbReference>
<evidence type="ECO:0000256" key="1">
    <source>
        <dbReference type="ARBA" id="ARBA00004571"/>
    </source>
</evidence>
<dbReference type="SUPFAM" id="SSF56935">
    <property type="entry name" value="Porins"/>
    <property type="match status" value="1"/>
</dbReference>
<dbReference type="RefSeq" id="WP_353498345.1">
    <property type="nucleotide sequence ID" value="NZ_CP115920.1"/>
</dbReference>
<keyword evidence="2 4" id="KW-0732">Signal</keyword>
<evidence type="ECO:0000256" key="2">
    <source>
        <dbReference type="ARBA" id="ARBA00022729"/>
    </source>
</evidence>
<evidence type="ECO:0000256" key="3">
    <source>
        <dbReference type="ARBA" id="ARBA00023136"/>
    </source>
</evidence>
<reference evidence="6" key="1">
    <citation type="submission" date="2023-01" db="EMBL/GenBank/DDBJ databases">
        <title>Vibrio sp. CB1-14 genome sequencing.</title>
        <authorList>
            <person name="Otstavnykh N."/>
            <person name="Isaeva M."/>
            <person name="Meleshko D."/>
        </authorList>
    </citation>
    <scope>NUCLEOTIDE SEQUENCE</scope>
    <source>
        <strain evidence="6">CB1-14</strain>
    </source>
</reference>